<evidence type="ECO:0000313" key="1">
    <source>
        <dbReference type="EMBL" id="VVW18528.1"/>
    </source>
</evidence>
<sequence length="76" mass="8286">MRAARALLTHSPSTVPIRTSEFVIDDLLASSRFDGGPVFLCRLQRKDPGCVVGEHMHVLLGGGDGIWFCFLTAVSR</sequence>
<organism evidence="1">
    <name type="scientific">Nymphaea colorata</name>
    <name type="common">pocket water lily</name>
    <dbReference type="NCBI Taxonomy" id="210225"/>
    <lineage>
        <taxon>Eukaryota</taxon>
        <taxon>Viridiplantae</taxon>
        <taxon>Streptophyta</taxon>
        <taxon>Embryophyta</taxon>
        <taxon>Tracheophyta</taxon>
        <taxon>Spermatophyta</taxon>
        <taxon>Magnoliopsida</taxon>
        <taxon>Nymphaeales</taxon>
        <taxon>Nymphaeaceae</taxon>
        <taxon>Nymphaea</taxon>
    </lineage>
</organism>
<name>A0A5K1C065_9MAGN</name>
<accession>A0A5K1C065</accession>
<protein>
    <submittedName>
        <fullName evidence="1">Uncharacterized protein</fullName>
    </submittedName>
</protein>
<dbReference type="AlphaFoldDB" id="A0A5K1C065"/>
<proteinExistence type="predicted"/>
<dbReference type="EMBL" id="LR721781">
    <property type="protein sequence ID" value="VVW18528.1"/>
    <property type="molecule type" value="Genomic_DNA"/>
</dbReference>
<dbReference type="Gramene" id="NC3G0224730.1">
    <property type="protein sequence ID" value="NC3G0224730.1:cds"/>
    <property type="gene ID" value="NC3G0224730"/>
</dbReference>
<reference evidence="1" key="1">
    <citation type="submission" date="2019-09" db="EMBL/GenBank/DDBJ databases">
        <authorList>
            <person name="Zhang L."/>
        </authorList>
    </citation>
    <scope>NUCLEOTIDE SEQUENCE</scope>
</reference>
<gene>
    <name evidence="1" type="ORF">NYM_LOCUS15778</name>
</gene>